<accession>A0A2V2MWV4</accession>
<feature type="transmembrane region" description="Helical" evidence="7">
    <location>
        <begin position="277"/>
        <end position="304"/>
    </location>
</feature>
<dbReference type="PANTHER" id="PTHR39087:SF2">
    <property type="entry name" value="UPF0104 MEMBRANE PROTEIN MJ1595"/>
    <property type="match status" value="1"/>
</dbReference>
<keyword evidence="3" id="KW-1003">Cell membrane</keyword>
<dbReference type="Pfam" id="PF03706">
    <property type="entry name" value="LPG_synthase_TM"/>
    <property type="match status" value="1"/>
</dbReference>
<feature type="transmembrane region" description="Helical" evidence="7">
    <location>
        <begin position="12"/>
        <end position="29"/>
    </location>
</feature>
<evidence type="ECO:0000256" key="2">
    <source>
        <dbReference type="ARBA" id="ARBA00011061"/>
    </source>
</evidence>
<keyword evidence="6 7" id="KW-0472">Membrane</keyword>
<dbReference type="AlphaFoldDB" id="A0A2V2MWV4"/>
<gene>
    <name evidence="8" type="ORF">DLD82_12680</name>
</gene>
<dbReference type="GeneID" id="97610082"/>
<evidence type="ECO:0000256" key="6">
    <source>
        <dbReference type="ARBA" id="ARBA00023136"/>
    </source>
</evidence>
<dbReference type="NCBIfam" id="TIGR00374">
    <property type="entry name" value="flippase-like domain"/>
    <property type="match status" value="1"/>
</dbReference>
<evidence type="ECO:0000256" key="3">
    <source>
        <dbReference type="ARBA" id="ARBA00022475"/>
    </source>
</evidence>
<reference evidence="8 9" key="1">
    <citation type="submission" date="2018-05" db="EMBL/GenBank/DDBJ databases">
        <title>Draft genome of Methanospirillum stamsii Pt1.</title>
        <authorList>
            <person name="Dueholm M.S."/>
            <person name="Nielsen P.H."/>
            <person name="Bakmann L.F."/>
            <person name="Otzen D.E."/>
        </authorList>
    </citation>
    <scope>NUCLEOTIDE SEQUENCE [LARGE SCALE GENOMIC DNA]</scope>
    <source>
        <strain evidence="8 9">Pt1</strain>
    </source>
</reference>
<sequence>MKQNKIHQYIRIIIFAAVIYAVFIIYSNFDQTVNIISSFPLVLFVLMLLFAFVNYLIRFVKWEYLLRKIDVRIPFLTSFLCFFSGFSMTLTPAKSGELIKPYLLTRFGHDSGHTTPVVLIERLTDLFGMVILLLISAALLGIGIIPGVIMGIVLILLIVLIQNAKFVSWFRTWMSKSIRISKFLPLLDTILNSTKILSGPAPLLISVLLSCVSWFFECLCLSLALEGLGYPVNIMVSVFIFASSTLAGLLVMIPGGLGATEGLMTVLITAEKIPLDAAVSATLLTRVATLWFAVGLGMVALFVFNAKNKINN</sequence>
<feature type="transmembrane region" description="Helical" evidence="7">
    <location>
        <begin position="35"/>
        <end position="57"/>
    </location>
</feature>
<comment type="similarity">
    <text evidence="2">Belongs to the UPF0104 family.</text>
</comment>
<keyword evidence="5 7" id="KW-1133">Transmembrane helix</keyword>
<evidence type="ECO:0000313" key="9">
    <source>
        <dbReference type="Proteomes" id="UP000245934"/>
    </source>
</evidence>
<dbReference type="RefSeq" id="WP_109941501.1">
    <property type="nucleotide sequence ID" value="NZ_CP176366.1"/>
</dbReference>
<proteinExistence type="inferred from homology"/>
<name>A0A2V2MWV4_9EURY</name>
<evidence type="ECO:0000256" key="5">
    <source>
        <dbReference type="ARBA" id="ARBA00022989"/>
    </source>
</evidence>
<evidence type="ECO:0000313" key="8">
    <source>
        <dbReference type="EMBL" id="PWR71869.1"/>
    </source>
</evidence>
<comment type="subcellular location">
    <subcellularLocation>
        <location evidence="1">Cell membrane</location>
        <topology evidence="1">Multi-pass membrane protein</topology>
    </subcellularLocation>
</comment>
<organism evidence="8 9">
    <name type="scientific">Methanospirillum stamsii</name>
    <dbReference type="NCBI Taxonomy" id="1277351"/>
    <lineage>
        <taxon>Archaea</taxon>
        <taxon>Methanobacteriati</taxon>
        <taxon>Methanobacteriota</taxon>
        <taxon>Stenosarchaea group</taxon>
        <taxon>Methanomicrobia</taxon>
        <taxon>Methanomicrobiales</taxon>
        <taxon>Methanospirillaceae</taxon>
        <taxon>Methanospirillum</taxon>
    </lineage>
</organism>
<dbReference type="InterPro" id="IPR022791">
    <property type="entry name" value="L-PG_synthase/AglD"/>
</dbReference>
<feature type="transmembrane region" description="Helical" evidence="7">
    <location>
        <begin position="126"/>
        <end position="159"/>
    </location>
</feature>
<dbReference type="Proteomes" id="UP000245934">
    <property type="component" value="Unassembled WGS sequence"/>
</dbReference>
<evidence type="ECO:0000256" key="1">
    <source>
        <dbReference type="ARBA" id="ARBA00004651"/>
    </source>
</evidence>
<evidence type="ECO:0000256" key="4">
    <source>
        <dbReference type="ARBA" id="ARBA00022692"/>
    </source>
</evidence>
<evidence type="ECO:0008006" key="10">
    <source>
        <dbReference type="Google" id="ProtNLM"/>
    </source>
</evidence>
<dbReference type="EMBL" id="QGMZ01000028">
    <property type="protein sequence ID" value="PWR71869.1"/>
    <property type="molecule type" value="Genomic_DNA"/>
</dbReference>
<keyword evidence="4 7" id="KW-0812">Transmembrane</keyword>
<dbReference type="GO" id="GO:0005886">
    <property type="term" value="C:plasma membrane"/>
    <property type="evidence" value="ECO:0007669"/>
    <property type="project" value="UniProtKB-SubCell"/>
</dbReference>
<dbReference type="OrthoDB" id="142879at2157"/>
<keyword evidence="9" id="KW-1185">Reference proteome</keyword>
<evidence type="ECO:0000256" key="7">
    <source>
        <dbReference type="SAM" id="Phobius"/>
    </source>
</evidence>
<protein>
    <recommendedName>
        <fullName evidence="10">Lysylphosphatidylglycerol synthetase</fullName>
    </recommendedName>
</protein>
<feature type="transmembrane region" description="Helical" evidence="7">
    <location>
        <begin position="232"/>
        <end position="257"/>
    </location>
</feature>
<comment type="caution">
    <text evidence="8">The sequence shown here is derived from an EMBL/GenBank/DDBJ whole genome shotgun (WGS) entry which is preliminary data.</text>
</comment>
<feature type="transmembrane region" description="Helical" evidence="7">
    <location>
        <begin position="203"/>
        <end position="225"/>
    </location>
</feature>
<feature type="transmembrane region" description="Helical" evidence="7">
    <location>
        <begin position="69"/>
        <end position="90"/>
    </location>
</feature>
<dbReference type="PANTHER" id="PTHR39087">
    <property type="entry name" value="UPF0104 MEMBRANE PROTEIN MJ1595"/>
    <property type="match status" value="1"/>
</dbReference>